<keyword evidence="1" id="KW-0472">Membrane</keyword>
<name>A0A6B9LF82_9CAUD</name>
<feature type="transmembrane region" description="Helical" evidence="1">
    <location>
        <begin position="27"/>
        <end position="47"/>
    </location>
</feature>
<dbReference type="Proteomes" id="UP000464726">
    <property type="component" value="Segment"/>
</dbReference>
<reference evidence="2 3" key="1">
    <citation type="journal article" date="2020" name="Viruses">
        <title>Diversity and Host Interactions Among Virulent and Temperate Baltic Sea Flavobacterium Phages.</title>
        <authorList>
            <person name="Nilsson E."/>
            <person name="Bayfield O.W."/>
            <person name="Lundin D."/>
            <person name="Antson A.A."/>
            <person name="Holmfeldt K."/>
        </authorList>
    </citation>
    <scope>NUCLEOTIDE SEQUENCE [LARGE SCALE GENOMIC DNA]</scope>
</reference>
<accession>A0A6B9LF82</accession>
<organism evidence="2 3">
    <name type="scientific">Flavobacterium phage vB_FspM_lotta8-1</name>
    <dbReference type="NCBI Taxonomy" id="2686242"/>
    <lineage>
        <taxon>Viruses</taxon>
        <taxon>Duplodnaviria</taxon>
        <taxon>Heunggongvirae</taxon>
        <taxon>Uroviricota</taxon>
        <taxon>Caudoviricetes</taxon>
        <taxon>Winoviridae</taxon>
        <taxon>Pippivirus</taxon>
        <taxon>Pippivirus lotta</taxon>
    </lineage>
</organism>
<keyword evidence="3" id="KW-1185">Reference proteome</keyword>
<evidence type="ECO:0000256" key="1">
    <source>
        <dbReference type="SAM" id="Phobius"/>
    </source>
</evidence>
<evidence type="ECO:0000313" key="3">
    <source>
        <dbReference type="Proteomes" id="UP000464726"/>
    </source>
</evidence>
<gene>
    <name evidence="2" type="ORF">lotta81_gp050</name>
</gene>
<keyword evidence="1" id="KW-0812">Transmembrane</keyword>
<keyword evidence="1" id="KW-1133">Transmembrane helix</keyword>
<proteinExistence type="predicted"/>
<protein>
    <submittedName>
        <fullName evidence="2">Uncharacterized protein</fullName>
    </submittedName>
</protein>
<evidence type="ECO:0000313" key="2">
    <source>
        <dbReference type="EMBL" id="QHB38508.1"/>
    </source>
</evidence>
<sequence>MQQHSTLNLYIMRLFIYNLKVCNMKEIIVGNWEIIAGLIGSVFAYFGGLKIQRQSVRTSELENIKTVREIEKTLLEDMKTQVDQLVEVNNYLKKVVNEQEKSINKYKQKYGEL</sequence>
<dbReference type="EMBL" id="MN812203">
    <property type="protein sequence ID" value="QHB38508.1"/>
    <property type="molecule type" value="Genomic_DNA"/>
</dbReference>